<protein>
    <submittedName>
        <fullName evidence="1">Uncharacterized protein</fullName>
    </submittedName>
</protein>
<sequence length="342" mass="38758">MSFSDPRGDLPLPQVHFALQQLSQHRRSFRKLSREKTARRVPCYDWIFSSATNIHIAVDKSTFKTFAAFDSYVLTVAGQRPIPARGIGSVDLRIRCKPNSRDGRVITLDNVLYVPSWACNIFSDCYFDPPQEFEHNWTENGVCFTRKTSGKIKAWGYTETFCGLDRLVLSRKPRGRSPMLEDKDREVWSVNLNWPQSQRDKWEVFYNKELQRLAKEHEAEIMAQQQTAKKKMFTESTELLLPKNRAPNANLKTGSPASVAKLSVKSKSENNLARVMARQVSAASLDLKHTGARMSLNEISKNLAIKTEPETRVSSLKASFNAANRGLLKDFLAAQSKESKAA</sequence>
<organism evidence="1 2">
    <name type="scientific">Neophaeococcomyces mojaviensis</name>
    <dbReference type="NCBI Taxonomy" id="3383035"/>
    <lineage>
        <taxon>Eukaryota</taxon>
        <taxon>Fungi</taxon>
        <taxon>Dikarya</taxon>
        <taxon>Ascomycota</taxon>
        <taxon>Pezizomycotina</taxon>
        <taxon>Eurotiomycetes</taxon>
        <taxon>Chaetothyriomycetidae</taxon>
        <taxon>Chaetothyriales</taxon>
        <taxon>Chaetothyriales incertae sedis</taxon>
        <taxon>Neophaeococcomyces</taxon>
    </lineage>
</organism>
<dbReference type="Proteomes" id="UP001172386">
    <property type="component" value="Unassembled WGS sequence"/>
</dbReference>
<gene>
    <name evidence="1" type="ORF">H2198_007460</name>
</gene>
<accession>A0ACC3A001</accession>
<reference evidence="1" key="1">
    <citation type="submission" date="2022-10" db="EMBL/GenBank/DDBJ databases">
        <title>Culturing micro-colonial fungi from biological soil crusts in the Mojave desert and describing Neophaeococcomyces mojavensis, and introducing the new genera and species Taxawa tesnikishii.</title>
        <authorList>
            <person name="Kurbessoian T."/>
            <person name="Stajich J.E."/>
        </authorList>
    </citation>
    <scope>NUCLEOTIDE SEQUENCE</scope>
    <source>
        <strain evidence="1">JES_112</strain>
    </source>
</reference>
<evidence type="ECO:0000313" key="1">
    <source>
        <dbReference type="EMBL" id="KAJ9653371.1"/>
    </source>
</evidence>
<dbReference type="EMBL" id="JAPDRQ010000157">
    <property type="protein sequence ID" value="KAJ9653371.1"/>
    <property type="molecule type" value="Genomic_DNA"/>
</dbReference>
<comment type="caution">
    <text evidence="1">The sequence shown here is derived from an EMBL/GenBank/DDBJ whole genome shotgun (WGS) entry which is preliminary data.</text>
</comment>
<proteinExistence type="predicted"/>
<evidence type="ECO:0000313" key="2">
    <source>
        <dbReference type="Proteomes" id="UP001172386"/>
    </source>
</evidence>
<name>A0ACC3A001_9EURO</name>
<keyword evidence="2" id="KW-1185">Reference proteome</keyword>